<name>A0ABD3GVS4_9MARC</name>
<sequence>MTGYERNYDFADLIHCASGLNRLASMEYGEENISSVEVMQSIRPFGGETSSTYSEVALDPVDTKSEGFEGEHANSNAVGDLWDLVFPVHHEGSDSEHKDGVDDLTILGHETRHVMSEALQQISSEDQESL</sequence>
<comment type="caution">
    <text evidence="1">The sequence shown here is derived from an EMBL/GenBank/DDBJ whole genome shotgun (WGS) entry which is preliminary data.</text>
</comment>
<reference evidence="1 2" key="1">
    <citation type="submission" date="2024-09" db="EMBL/GenBank/DDBJ databases">
        <title>Chromosome-scale assembly of Riccia sorocarpa.</title>
        <authorList>
            <person name="Paukszto L."/>
        </authorList>
    </citation>
    <scope>NUCLEOTIDE SEQUENCE [LARGE SCALE GENOMIC DNA]</scope>
    <source>
        <strain evidence="1">LP-2024</strain>
        <tissue evidence="1">Aerial parts of the thallus</tissue>
    </source>
</reference>
<keyword evidence="2" id="KW-1185">Reference proteome</keyword>
<evidence type="ECO:0000313" key="1">
    <source>
        <dbReference type="EMBL" id="KAL3681939.1"/>
    </source>
</evidence>
<accession>A0ABD3GVS4</accession>
<dbReference type="Proteomes" id="UP001633002">
    <property type="component" value="Unassembled WGS sequence"/>
</dbReference>
<dbReference type="EMBL" id="JBJQOH010000007">
    <property type="protein sequence ID" value="KAL3681939.1"/>
    <property type="molecule type" value="Genomic_DNA"/>
</dbReference>
<dbReference type="AlphaFoldDB" id="A0ABD3GVS4"/>
<evidence type="ECO:0000313" key="2">
    <source>
        <dbReference type="Proteomes" id="UP001633002"/>
    </source>
</evidence>
<organism evidence="1 2">
    <name type="scientific">Riccia sorocarpa</name>
    <dbReference type="NCBI Taxonomy" id="122646"/>
    <lineage>
        <taxon>Eukaryota</taxon>
        <taxon>Viridiplantae</taxon>
        <taxon>Streptophyta</taxon>
        <taxon>Embryophyta</taxon>
        <taxon>Marchantiophyta</taxon>
        <taxon>Marchantiopsida</taxon>
        <taxon>Marchantiidae</taxon>
        <taxon>Marchantiales</taxon>
        <taxon>Ricciaceae</taxon>
        <taxon>Riccia</taxon>
    </lineage>
</organism>
<gene>
    <name evidence="1" type="ORF">R1sor_024895</name>
</gene>
<proteinExistence type="predicted"/>
<protein>
    <submittedName>
        <fullName evidence="1">Uncharacterized protein</fullName>
    </submittedName>
</protein>